<sequence>MVLLAVYSCTDSPSGSASVHSHGPQDRSAIQERQRHSK</sequence>
<accession>A0A7R9DVZ7</accession>
<name>A0A7R9DVZ7_TIMPO</name>
<feature type="compositionally biased region" description="Polar residues" evidence="1">
    <location>
        <begin position="9"/>
        <end position="19"/>
    </location>
</feature>
<feature type="region of interest" description="Disordered" evidence="1">
    <location>
        <begin position="8"/>
        <end position="38"/>
    </location>
</feature>
<evidence type="ECO:0000313" key="2">
    <source>
        <dbReference type="EMBL" id="CAD7421903.1"/>
    </source>
</evidence>
<protein>
    <submittedName>
        <fullName evidence="2">Uncharacterized protein</fullName>
    </submittedName>
</protein>
<feature type="compositionally biased region" description="Basic and acidic residues" evidence="1">
    <location>
        <begin position="23"/>
        <end position="38"/>
    </location>
</feature>
<gene>
    <name evidence="2" type="ORF">TPSB3V08_LOCUS15318</name>
</gene>
<dbReference type="EMBL" id="OD068346">
    <property type="protein sequence ID" value="CAD7421903.1"/>
    <property type="molecule type" value="Genomic_DNA"/>
</dbReference>
<evidence type="ECO:0000256" key="1">
    <source>
        <dbReference type="SAM" id="MobiDB-lite"/>
    </source>
</evidence>
<organism evidence="2">
    <name type="scientific">Timema poppense</name>
    <name type="common">Walking stick</name>
    <dbReference type="NCBI Taxonomy" id="170557"/>
    <lineage>
        <taxon>Eukaryota</taxon>
        <taxon>Metazoa</taxon>
        <taxon>Ecdysozoa</taxon>
        <taxon>Arthropoda</taxon>
        <taxon>Hexapoda</taxon>
        <taxon>Insecta</taxon>
        <taxon>Pterygota</taxon>
        <taxon>Neoptera</taxon>
        <taxon>Polyneoptera</taxon>
        <taxon>Phasmatodea</taxon>
        <taxon>Timematodea</taxon>
        <taxon>Timematoidea</taxon>
        <taxon>Timematidae</taxon>
        <taxon>Timema</taxon>
    </lineage>
</organism>
<proteinExistence type="predicted"/>
<dbReference type="AlphaFoldDB" id="A0A7R9DVZ7"/>
<reference evidence="2" key="1">
    <citation type="submission" date="2020-11" db="EMBL/GenBank/DDBJ databases">
        <authorList>
            <person name="Tran Van P."/>
        </authorList>
    </citation>
    <scope>NUCLEOTIDE SEQUENCE</scope>
</reference>